<evidence type="ECO:0000313" key="3">
    <source>
        <dbReference type="Proteomes" id="UP000523601"/>
    </source>
</evidence>
<evidence type="ECO:0000313" key="2">
    <source>
        <dbReference type="EMBL" id="NVO25977.1"/>
    </source>
</evidence>
<protein>
    <recommendedName>
        <fullName evidence="4">Flagellar motility protein MotE (MotC chaperone)</fullName>
    </recommendedName>
</protein>
<organism evidence="2 3">
    <name type="scientific">Donghicola mangrovi</name>
    <dbReference type="NCBI Taxonomy" id="2729614"/>
    <lineage>
        <taxon>Bacteria</taxon>
        <taxon>Pseudomonadati</taxon>
        <taxon>Pseudomonadota</taxon>
        <taxon>Alphaproteobacteria</taxon>
        <taxon>Rhodobacterales</taxon>
        <taxon>Roseobacteraceae</taxon>
        <taxon>Donghicola</taxon>
    </lineage>
</organism>
<sequence>MAKARKSGSLIAIAALFATGGFLKIGMSATQAVALVPEMAIGHKEEAFVDYREEELKDLFAALAKREAFNDARSKQLDAKEREIDAKLATLEVKRVEAQALIAELQEENERLRRTMGQGETASADDLEQLTKVYEAMKPKDAANLFAEMDMEFAAGFLGRMKPQAAAAVMGNLPSAKAYAVSAILAGRNASWAKEHLPDHSPRSAED</sequence>
<keyword evidence="3" id="KW-1185">Reference proteome</keyword>
<feature type="coiled-coil region" evidence="1">
    <location>
        <begin position="88"/>
        <end position="122"/>
    </location>
</feature>
<dbReference type="EMBL" id="JABCJD010000001">
    <property type="protein sequence ID" value="NVO25977.1"/>
    <property type="molecule type" value="Genomic_DNA"/>
</dbReference>
<name>A0ABX2P943_9RHOB</name>
<comment type="caution">
    <text evidence="2">The sequence shown here is derived from an EMBL/GenBank/DDBJ whole genome shotgun (WGS) entry which is preliminary data.</text>
</comment>
<evidence type="ECO:0008006" key="4">
    <source>
        <dbReference type="Google" id="ProtNLM"/>
    </source>
</evidence>
<accession>A0ABX2P943</accession>
<dbReference type="RefSeq" id="WP_176852391.1">
    <property type="nucleotide sequence ID" value="NZ_JABCJD010000001.1"/>
</dbReference>
<evidence type="ECO:0000256" key="1">
    <source>
        <dbReference type="SAM" id="Coils"/>
    </source>
</evidence>
<reference evidence="2 3" key="1">
    <citation type="submission" date="2020-04" db="EMBL/GenBank/DDBJ databases">
        <title>Donghicola sp., a member of the Rhodobacteraceae family isolated from mangrove forest in Thailand.</title>
        <authorList>
            <person name="Charoenyingcharoen P."/>
            <person name="Yukphan P."/>
        </authorList>
    </citation>
    <scope>NUCLEOTIDE SEQUENCE [LARGE SCALE GENOMIC DNA]</scope>
    <source>
        <strain evidence="2 3">C2-DW-16</strain>
    </source>
</reference>
<gene>
    <name evidence="2" type="ORF">HJ526_00965</name>
</gene>
<dbReference type="Proteomes" id="UP000523601">
    <property type="component" value="Unassembled WGS sequence"/>
</dbReference>
<dbReference type="SUPFAM" id="SSF158791">
    <property type="entry name" value="MgtE N-terminal domain-like"/>
    <property type="match status" value="1"/>
</dbReference>
<proteinExistence type="predicted"/>
<keyword evidence="1" id="KW-0175">Coiled coil</keyword>